<dbReference type="InterPro" id="IPR021109">
    <property type="entry name" value="Peptidase_aspartic_dom_sf"/>
</dbReference>
<dbReference type="CDD" id="cd00303">
    <property type="entry name" value="retropepsin_like"/>
    <property type="match status" value="1"/>
</dbReference>
<accession>A0A8S9HD12</accession>
<dbReference type="Proteomes" id="UP000712281">
    <property type="component" value="Unassembled WGS sequence"/>
</dbReference>
<protein>
    <recommendedName>
        <fullName evidence="3">Aspartic peptidase DDI1-type domain-containing protein</fullName>
    </recommendedName>
</protein>
<evidence type="ECO:0000313" key="2">
    <source>
        <dbReference type="Proteomes" id="UP000712281"/>
    </source>
</evidence>
<proteinExistence type="predicted"/>
<dbReference type="PANTHER" id="PTHR33067">
    <property type="entry name" value="RNA-DIRECTED DNA POLYMERASE-RELATED"/>
    <property type="match status" value="1"/>
</dbReference>
<dbReference type="AlphaFoldDB" id="A0A8S9HD12"/>
<organism evidence="1 2">
    <name type="scientific">Brassica cretica</name>
    <name type="common">Mustard</name>
    <dbReference type="NCBI Taxonomy" id="69181"/>
    <lineage>
        <taxon>Eukaryota</taxon>
        <taxon>Viridiplantae</taxon>
        <taxon>Streptophyta</taxon>
        <taxon>Embryophyta</taxon>
        <taxon>Tracheophyta</taxon>
        <taxon>Spermatophyta</taxon>
        <taxon>Magnoliopsida</taxon>
        <taxon>eudicotyledons</taxon>
        <taxon>Gunneridae</taxon>
        <taxon>Pentapetalae</taxon>
        <taxon>rosids</taxon>
        <taxon>malvids</taxon>
        <taxon>Brassicales</taxon>
        <taxon>Brassicaceae</taxon>
        <taxon>Brassiceae</taxon>
        <taxon>Brassica</taxon>
    </lineage>
</organism>
<dbReference type="Gene3D" id="2.40.70.10">
    <property type="entry name" value="Acid Proteases"/>
    <property type="match status" value="1"/>
</dbReference>
<gene>
    <name evidence="1" type="ORF">F2Q68_00015320</name>
</gene>
<evidence type="ECO:0000313" key="1">
    <source>
        <dbReference type="EMBL" id="KAF2556415.1"/>
    </source>
</evidence>
<name>A0A8S9HD12_BRACR</name>
<evidence type="ECO:0008006" key="3">
    <source>
        <dbReference type="Google" id="ProtNLM"/>
    </source>
</evidence>
<dbReference type="EMBL" id="QGKW02001940">
    <property type="protein sequence ID" value="KAF2556415.1"/>
    <property type="molecule type" value="Genomic_DNA"/>
</dbReference>
<comment type="caution">
    <text evidence="1">The sequence shown here is derived from an EMBL/GenBank/DDBJ whole genome shotgun (WGS) entry which is preliminary data.</text>
</comment>
<dbReference type="PANTHER" id="PTHR33067:SF31">
    <property type="entry name" value="RNA-DIRECTED DNA POLYMERASE"/>
    <property type="match status" value="1"/>
</dbReference>
<reference evidence="1" key="1">
    <citation type="submission" date="2019-12" db="EMBL/GenBank/DDBJ databases">
        <title>Genome sequencing and annotation of Brassica cretica.</title>
        <authorList>
            <person name="Studholme D.J."/>
            <person name="Sarris P.F."/>
        </authorList>
    </citation>
    <scope>NUCLEOTIDE SEQUENCE</scope>
    <source>
        <strain evidence="1">PFS-001/15</strain>
        <tissue evidence="1">Leaf</tissue>
    </source>
</reference>
<sequence length="179" mass="20744">MQVDQAIVGRTLRKRKEKVPKHLKRGANDKETDSFTKRTLRIPMDKPFEEAHFTQRLWMFFRETKETEEDIRRMFHQVREKMTQRLTLKKKSDPGKFAVTCLIGGIDYPSVLCDTGSSVNILPKVMVDHLGLKIEPSEDSFTFVDCSQRNSEGIIRNLEVKIGNALIPIDFHVLDIKLN</sequence>